<feature type="transmembrane region" description="Helical" evidence="8">
    <location>
        <begin position="199"/>
        <end position="222"/>
    </location>
</feature>
<keyword evidence="4" id="KW-0633">Potassium transport</keyword>
<evidence type="ECO:0000256" key="6">
    <source>
        <dbReference type="ARBA" id="ARBA00022989"/>
    </source>
</evidence>
<feature type="transmembrane region" description="Helical" evidence="8">
    <location>
        <begin position="104"/>
        <end position="125"/>
    </location>
</feature>
<keyword evidence="5 8" id="KW-0812">Transmembrane</keyword>
<dbReference type="Proteomes" id="UP000711407">
    <property type="component" value="Unassembled WGS sequence"/>
</dbReference>
<dbReference type="GO" id="GO:0008324">
    <property type="term" value="F:monoatomic cation transmembrane transporter activity"/>
    <property type="evidence" value="ECO:0007669"/>
    <property type="project" value="InterPro"/>
</dbReference>
<keyword evidence="3" id="KW-0813">Transport</keyword>
<feature type="transmembrane region" description="Helical" evidence="8">
    <location>
        <begin position="229"/>
        <end position="248"/>
    </location>
</feature>
<dbReference type="PANTHER" id="PTHR42751:SF3">
    <property type="entry name" value="SODIUM_GLUTAMATE SYMPORTER"/>
    <property type="match status" value="1"/>
</dbReference>
<comment type="subcellular location">
    <subcellularLocation>
        <location evidence="1">Membrane</location>
        <topology evidence="1">Multi-pass membrane protein</topology>
    </subcellularLocation>
</comment>
<feature type="domain" description="RCK C-terminal" evidence="9">
    <location>
        <begin position="671"/>
        <end position="750"/>
    </location>
</feature>
<evidence type="ECO:0000313" key="10">
    <source>
        <dbReference type="EMBL" id="HJE39006.1"/>
    </source>
</evidence>
<comment type="caution">
    <text evidence="10">The sequence shown here is derived from an EMBL/GenBank/DDBJ whole genome shotgun (WGS) entry which is preliminary data.</text>
</comment>
<feature type="transmembrane region" description="Helical" evidence="8">
    <location>
        <begin position="469"/>
        <end position="490"/>
    </location>
</feature>
<dbReference type="GO" id="GO:1902600">
    <property type="term" value="P:proton transmembrane transport"/>
    <property type="evidence" value="ECO:0007669"/>
    <property type="project" value="InterPro"/>
</dbReference>
<name>A0A921E935_9BACT</name>
<gene>
    <name evidence="10" type="ORF">K8V47_04535</name>
</gene>
<dbReference type="Gene3D" id="3.30.70.1450">
    <property type="entry name" value="Regulator of K+ conductance, C-terminal domain"/>
    <property type="match status" value="2"/>
</dbReference>
<dbReference type="GO" id="GO:0006813">
    <property type="term" value="P:potassium ion transport"/>
    <property type="evidence" value="ECO:0007669"/>
    <property type="project" value="UniProtKB-KW"/>
</dbReference>
<keyword evidence="4" id="KW-0406">Ion transport</keyword>
<accession>A0A921E935</accession>
<feature type="transmembrane region" description="Helical" evidence="8">
    <location>
        <begin position="440"/>
        <end position="463"/>
    </location>
</feature>
<keyword evidence="7 8" id="KW-0472">Membrane</keyword>
<feature type="transmembrane region" description="Helical" evidence="8">
    <location>
        <begin position="163"/>
        <end position="187"/>
    </location>
</feature>
<comment type="similarity">
    <text evidence="2">Belongs to the monovalent cation:proton antiporter 2 (CPA2) transporter (TC 2.A.37) family.</text>
</comment>
<evidence type="ECO:0000256" key="2">
    <source>
        <dbReference type="ARBA" id="ARBA00005551"/>
    </source>
</evidence>
<sequence>MLLLSAVQSAAESIDIDSLIGDLAFILILGAVTTIVFKLLRQPVVLGYIVAGFLASPNFEYLPSVTTESNIELWAQIGIVVLLFSLGLEFSFKKLVNAGGSAVVTALIIVCGMMGVGYCIGRLMHFSSINSLFLGGMLSMSSTTIIIKAFTDLGIRQRKFASLVLAVLIVEDLFAVLMMVLLSSIAIHNSVEGSELFMSVGKLVFFLVMWFLVGVYVIPTLLNKSRRHLSNEILLIVSMGLCFGMAVFSVACGFSLALGAFVIGSILASTSFAERIEKLTTPVKDLFGAVFFISVGMMVNPDVIMQYWGAILTLSVAVIVGMIIFGTFGMLVTGQNLKVAIESGFSLTQIGEFAFIIASLGMSLGVLNTEIYPIVVAVSVLTTFTTPYFIRMSDPAYRFAERHLPARFNFLLDRYSVRATAGNETRELWVSVLKRSLGRIMLYSILLVAIVTVSLTYLLPWLTGILPHWGKFTCAVATLGVMSPFVYALTMSSMKRSEIEELKGQRPLANVPFLVIRIFRFVIALGFIIYTLSHIYNALVGWSFGLIIFIAIVFVFGQSVRTRAKTIESKFLNNLNERDLRRSGRNNNVVSDIHLAYVKAGYDSQFIGLKIADSHLRDTYSTNIMSIQRGSHVIYVPSSSIRIFPGDILGIVGTDEQLQTVIPLIEAGIEDQEESDMHADVRLLNVDLKPGSPLIGKNVVTSCLGKTYSALLVSVQRQDNFLPPTPQTVFAPGDILWMYGLPSLVSSLKG</sequence>
<feature type="transmembrane region" description="Helical" evidence="8">
    <location>
        <begin position="285"/>
        <end position="301"/>
    </location>
</feature>
<evidence type="ECO:0000256" key="3">
    <source>
        <dbReference type="ARBA" id="ARBA00022448"/>
    </source>
</evidence>
<feature type="transmembrane region" description="Helical" evidence="8">
    <location>
        <begin position="131"/>
        <end position="151"/>
    </location>
</feature>
<dbReference type="GO" id="GO:0016020">
    <property type="term" value="C:membrane"/>
    <property type="evidence" value="ECO:0007669"/>
    <property type="project" value="UniProtKB-SubCell"/>
</dbReference>
<reference evidence="10" key="2">
    <citation type="submission" date="2021-09" db="EMBL/GenBank/DDBJ databases">
        <authorList>
            <person name="Gilroy R."/>
        </authorList>
    </citation>
    <scope>NUCLEOTIDE SEQUENCE</scope>
    <source>
        <strain evidence="10">4100</strain>
    </source>
</reference>
<keyword evidence="6 8" id="KW-1133">Transmembrane helix</keyword>
<feature type="transmembrane region" description="Helical" evidence="8">
    <location>
        <begin position="539"/>
        <end position="557"/>
    </location>
</feature>
<dbReference type="PROSITE" id="PS51202">
    <property type="entry name" value="RCK_C"/>
    <property type="match status" value="2"/>
</dbReference>
<feature type="transmembrane region" description="Helical" evidence="8">
    <location>
        <begin position="254"/>
        <end position="273"/>
    </location>
</feature>
<dbReference type="InterPro" id="IPR036721">
    <property type="entry name" value="RCK_C_sf"/>
</dbReference>
<dbReference type="GO" id="GO:0015297">
    <property type="term" value="F:antiporter activity"/>
    <property type="evidence" value="ECO:0007669"/>
    <property type="project" value="InterPro"/>
</dbReference>
<protein>
    <submittedName>
        <fullName evidence="10">Cation:proton antiporter</fullName>
    </submittedName>
</protein>
<feature type="transmembrane region" description="Helical" evidence="8">
    <location>
        <begin position="511"/>
        <end position="533"/>
    </location>
</feature>
<dbReference type="EMBL" id="DYXT01000026">
    <property type="protein sequence ID" value="HJE39006.1"/>
    <property type="molecule type" value="Genomic_DNA"/>
</dbReference>
<organism evidence="10 11">
    <name type="scientific">Candidatus Amulumruptor caecigallinarius</name>
    <dbReference type="NCBI Taxonomy" id="2109911"/>
    <lineage>
        <taxon>Bacteria</taxon>
        <taxon>Pseudomonadati</taxon>
        <taxon>Bacteroidota</taxon>
        <taxon>Bacteroidia</taxon>
        <taxon>Bacteroidales</taxon>
        <taxon>Muribaculaceae</taxon>
        <taxon>Candidatus Amulumruptor</taxon>
    </lineage>
</organism>
<evidence type="ECO:0000256" key="7">
    <source>
        <dbReference type="ARBA" id="ARBA00023136"/>
    </source>
</evidence>
<dbReference type="Pfam" id="PF02080">
    <property type="entry name" value="TrkA_C"/>
    <property type="match status" value="2"/>
</dbReference>
<feature type="transmembrane region" description="Helical" evidence="8">
    <location>
        <begin position="23"/>
        <end position="40"/>
    </location>
</feature>
<reference evidence="10" key="1">
    <citation type="journal article" date="2021" name="PeerJ">
        <title>Extensive microbial diversity within the chicken gut microbiome revealed by metagenomics and culture.</title>
        <authorList>
            <person name="Gilroy R."/>
            <person name="Ravi A."/>
            <person name="Getino M."/>
            <person name="Pursley I."/>
            <person name="Horton D.L."/>
            <person name="Alikhan N.F."/>
            <person name="Baker D."/>
            <person name="Gharbi K."/>
            <person name="Hall N."/>
            <person name="Watson M."/>
            <person name="Adriaenssens E.M."/>
            <person name="Foster-Nyarko E."/>
            <person name="Jarju S."/>
            <person name="Secka A."/>
            <person name="Antonio M."/>
            <person name="Oren A."/>
            <person name="Chaudhuri R.R."/>
            <person name="La Ragione R."/>
            <person name="Hildebrand F."/>
            <person name="Pallen M.J."/>
        </authorList>
    </citation>
    <scope>NUCLEOTIDE SEQUENCE</scope>
    <source>
        <strain evidence="10">4100</strain>
    </source>
</reference>
<dbReference type="Gene3D" id="1.20.1530.20">
    <property type="match status" value="1"/>
</dbReference>
<dbReference type="InterPro" id="IPR006037">
    <property type="entry name" value="RCK_C"/>
</dbReference>
<evidence type="ECO:0000259" key="9">
    <source>
        <dbReference type="PROSITE" id="PS51202"/>
    </source>
</evidence>
<dbReference type="Pfam" id="PF00999">
    <property type="entry name" value="Na_H_Exchanger"/>
    <property type="match status" value="1"/>
</dbReference>
<evidence type="ECO:0000313" key="11">
    <source>
        <dbReference type="Proteomes" id="UP000711407"/>
    </source>
</evidence>
<feature type="transmembrane region" description="Helical" evidence="8">
    <location>
        <begin position="344"/>
        <end position="365"/>
    </location>
</feature>
<evidence type="ECO:0000256" key="4">
    <source>
        <dbReference type="ARBA" id="ARBA00022538"/>
    </source>
</evidence>
<dbReference type="InterPro" id="IPR038770">
    <property type="entry name" value="Na+/solute_symporter_sf"/>
</dbReference>
<dbReference type="PANTHER" id="PTHR42751">
    <property type="entry name" value="SODIUM/HYDROGEN EXCHANGER FAMILY/TRKA DOMAIN PROTEIN"/>
    <property type="match status" value="1"/>
</dbReference>
<feature type="transmembrane region" description="Helical" evidence="8">
    <location>
        <begin position="73"/>
        <end position="92"/>
    </location>
</feature>
<evidence type="ECO:0000256" key="1">
    <source>
        <dbReference type="ARBA" id="ARBA00004141"/>
    </source>
</evidence>
<keyword evidence="4" id="KW-0630">Potassium</keyword>
<feature type="domain" description="RCK C-terminal" evidence="9">
    <location>
        <begin position="582"/>
        <end position="667"/>
    </location>
</feature>
<dbReference type="InterPro" id="IPR006153">
    <property type="entry name" value="Cation/H_exchanger_TM"/>
</dbReference>
<dbReference type="SUPFAM" id="SSF116726">
    <property type="entry name" value="TrkA C-terminal domain-like"/>
    <property type="match status" value="2"/>
</dbReference>
<proteinExistence type="inferred from homology"/>
<dbReference type="AlphaFoldDB" id="A0A921E935"/>
<feature type="transmembrane region" description="Helical" evidence="8">
    <location>
        <begin position="307"/>
        <end position="332"/>
    </location>
</feature>
<evidence type="ECO:0000256" key="5">
    <source>
        <dbReference type="ARBA" id="ARBA00022692"/>
    </source>
</evidence>
<feature type="transmembrane region" description="Helical" evidence="8">
    <location>
        <begin position="371"/>
        <end position="390"/>
    </location>
</feature>
<evidence type="ECO:0000256" key="8">
    <source>
        <dbReference type="SAM" id="Phobius"/>
    </source>
</evidence>
<feature type="transmembrane region" description="Helical" evidence="8">
    <location>
        <begin position="45"/>
        <end position="61"/>
    </location>
</feature>